<reference evidence="3 4" key="1">
    <citation type="submission" date="2015-09" db="EMBL/GenBank/DDBJ databases">
        <authorList>
            <person name="Jackson K.R."/>
            <person name="Lunt B.L."/>
            <person name="Fisher J.N.B."/>
            <person name="Gardner A.V."/>
            <person name="Bailey M.E."/>
            <person name="Deus L.M."/>
            <person name="Earl A.S."/>
            <person name="Gibby P.D."/>
            <person name="Hartmann K.A."/>
            <person name="Liu J.E."/>
            <person name="Manci A.M."/>
            <person name="Nielsen D.A."/>
            <person name="Solomon M.B."/>
            <person name="Breakwell D.P."/>
            <person name="Burnett S.H."/>
            <person name="Grose J.H."/>
        </authorList>
    </citation>
    <scope>NUCLEOTIDE SEQUENCE [LARGE SCALE GENOMIC DNA]</scope>
    <source>
        <strain evidence="3 4">2789STDY5608636</strain>
    </source>
</reference>
<dbReference type="RefSeq" id="WP_231584893.1">
    <property type="nucleotide sequence ID" value="NZ_CAJGUP010000204.1"/>
</dbReference>
<feature type="transmembrane region" description="Helical" evidence="2">
    <location>
        <begin position="88"/>
        <end position="110"/>
    </location>
</feature>
<sequence>MTRIVLARFDSMASARSAAHALVAEGISEQAVSLLLEEGSQPVRRRRGRDLNSPSAWYGAIASAAALATLGAMLGAFALLLLHEDGAGLMLIGAAAGAYLGAVIGTVWVLRGVRRARRRAVEAEEEEVSHGVVLAVQIHPDEEAAVLGLLNDAGGRHIQRQQHMGRAPARWTPRNPGMGRTRRTQWQS</sequence>
<gene>
    <name evidence="3" type="ORF">ERS370011_00537</name>
</gene>
<proteinExistence type="predicted"/>
<evidence type="ECO:0000256" key="2">
    <source>
        <dbReference type="SAM" id="Phobius"/>
    </source>
</evidence>
<organism evidence="3 4">
    <name type="scientific">Bordetella pseudohinzii</name>
    <dbReference type="NCBI Taxonomy" id="1331258"/>
    <lineage>
        <taxon>Bacteria</taxon>
        <taxon>Pseudomonadati</taxon>
        <taxon>Pseudomonadota</taxon>
        <taxon>Betaproteobacteria</taxon>
        <taxon>Burkholderiales</taxon>
        <taxon>Alcaligenaceae</taxon>
        <taxon>Bordetella</taxon>
    </lineage>
</organism>
<keyword evidence="2" id="KW-0472">Membrane</keyword>
<evidence type="ECO:0000313" key="3">
    <source>
        <dbReference type="EMBL" id="CUI42400.1"/>
    </source>
</evidence>
<dbReference type="EMBL" id="CYTV01000001">
    <property type="protein sequence ID" value="CUI42400.1"/>
    <property type="molecule type" value="Genomic_DNA"/>
</dbReference>
<keyword evidence="2" id="KW-0812">Transmembrane</keyword>
<feature type="transmembrane region" description="Helical" evidence="2">
    <location>
        <begin position="55"/>
        <end position="82"/>
    </location>
</feature>
<dbReference type="Proteomes" id="UP000053096">
    <property type="component" value="Unassembled WGS sequence"/>
</dbReference>
<keyword evidence="2" id="KW-1133">Transmembrane helix</keyword>
<dbReference type="AlphaFoldDB" id="A0A0M7CPL3"/>
<accession>A0A0M7CPL3</accession>
<protein>
    <submittedName>
        <fullName evidence="3">Uncharacterized protein</fullName>
    </submittedName>
</protein>
<evidence type="ECO:0000256" key="1">
    <source>
        <dbReference type="SAM" id="MobiDB-lite"/>
    </source>
</evidence>
<name>A0A0M7CPL3_9BORD</name>
<feature type="region of interest" description="Disordered" evidence="1">
    <location>
        <begin position="158"/>
        <end position="188"/>
    </location>
</feature>
<evidence type="ECO:0000313" key="4">
    <source>
        <dbReference type="Proteomes" id="UP000053096"/>
    </source>
</evidence>